<proteinExistence type="predicted"/>
<name>X0B1T8_FUSOX</name>
<evidence type="ECO:0000313" key="2">
    <source>
        <dbReference type="EMBL" id="EXK75686.1"/>
    </source>
</evidence>
<protein>
    <submittedName>
        <fullName evidence="2">Uncharacterized protein</fullName>
    </submittedName>
</protein>
<dbReference type="Proteomes" id="UP000030663">
    <property type="component" value="Unassembled WGS sequence"/>
</dbReference>
<keyword evidence="3" id="KW-1185">Reference proteome</keyword>
<dbReference type="AlphaFoldDB" id="X0B1T8"/>
<feature type="transmembrane region" description="Helical" evidence="1">
    <location>
        <begin position="23"/>
        <end position="44"/>
    </location>
</feature>
<dbReference type="HOGENOM" id="CLU_2831315_0_0_1"/>
<keyword evidence="1" id="KW-0472">Membrane</keyword>
<keyword evidence="1" id="KW-1133">Transmembrane helix</keyword>
<dbReference type="EMBL" id="KI979924">
    <property type="protein sequence ID" value="EXK75686.1"/>
    <property type="molecule type" value="Genomic_DNA"/>
</dbReference>
<accession>X0B1T8</accession>
<gene>
    <name evidence="2" type="ORF">FOQG_19548</name>
</gene>
<sequence>MTIVWTEMRVMPVTHLLIGPQNVFPLALAASTTIFSFNPLPIFMETLSSRSLTKPVLWERHGPNRS</sequence>
<reference evidence="2 3" key="1">
    <citation type="submission" date="2011-11" db="EMBL/GenBank/DDBJ databases">
        <title>The Genome Sequence of Fusarium oxysporum PHW815.</title>
        <authorList>
            <consortium name="The Broad Institute Genome Sequencing Platform"/>
            <person name="Ma L.-J."/>
            <person name="Gale L.R."/>
            <person name="Schwartz D.C."/>
            <person name="Zhou S."/>
            <person name="Corby-Kistler H."/>
            <person name="Young S.K."/>
            <person name="Zeng Q."/>
            <person name="Gargeya S."/>
            <person name="Fitzgerald M."/>
            <person name="Haas B."/>
            <person name="Abouelleil A."/>
            <person name="Alvarado L."/>
            <person name="Arachchi H.M."/>
            <person name="Berlin A."/>
            <person name="Brown A."/>
            <person name="Chapman S.B."/>
            <person name="Chen Z."/>
            <person name="Dunbar C."/>
            <person name="Freedman E."/>
            <person name="Gearin G."/>
            <person name="Goldberg J."/>
            <person name="Griggs A."/>
            <person name="Gujja S."/>
            <person name="Heiman D."/>
            <person name="Howarth C."/>
            <person name="Larson L."/>
            <person name="Lui A."/>
            <person name="MacDonald P.J.P."/>
            <person name="Montmayeur A."/>
            <person name="Murphy C."/>
            <person name="Neiman D."/>
            <person name="Pearson M."/>
            <person name="Priest M."/>
            <person name="Roberts A."/>
            <person name="Saif S."/>
            <person name="Shea T."/>
            <person name="Shenoy N."/>
            <person name="Sisk P."/>
            <person name="Stolte C."/>
            <person name="Sykes S."/>
            <person name="Wortman J."/>
            <person name="Nusbaum C."/>
            <person name="Birren B."/>
        </authorList>
    </citation>
    <scope>NUCLEOTIDE SEQUENCE [LARGE SCALE GENOMIC DNA]</scope>
    <source>
        <strain evidence="2 3">54005</strain>
    </source>
</reference>
<evidence type="ECO:0000256" key="1">
    <source>
        <dbReference type="SAM" id="Phobius"/>
    </source>
</evidence>
<evidence type="ECO:0000313" key="3">
    <source>
        <dbReference type="Proteomes" id="UP000030663"/>
    </source>
</evidence>
<keyword evidence="1" id="KW-0812">Transmembrane</keyword>
<organism evidence="2 3">
    <name type="scientific">Fusarium oxysporum f. sp. raphani 54005</name>
    <dbReference type="NCBI Taxonomy" id="1089458"/>
    <lineage>
        <taxon>Eukaryota</taxon>
        <taxon>Fungi</taxon>
        <taxon>Dikarya</taxon>
        <taxon>Ascomycota</taxon>
        <taxon>Pezizomycotina</taxon>
        <taxon>Sordariomycetes</taxon>
        <taxon>Hypocreomycetidae</taxon>
        <taxon>Hypocreales</taxon>
        <taxon>Nectriaceae</taxon>
        <taxon>Fusarium</taxon>
        <taxon>Fusarium oxysporum species complex</taxon>
    </lineage>
</organism>